<keyword evidence="1" id="KW-0472">Membrane</keyword>
<accession>A0ABU1AJ61</accession>
<protein>
    <submittedName>
        <fullName evidence="2">Uncharacterized protein</fullName>
    </submittedName>
</protein>
<dbReference type="RefSeq" id="WP_308984676.1">
    <property type="nucleotide sequence ID" value="NZ_JARXIC010000009.1"/>
</dbReference>
<keyword evidence="1" id="KW-0812">Transmembrane</keyword>
<dbReference type="EMBL" id="JARXIC010000009">
    <property type="protein sequence ID" value="MDQ8194193.1"/>
    <property type="molecule type" value="Genomic_DNA"/>
</dbReference>
<reference evidence="2 3" key="1">
    <citation type="submission" date="2023-04" db="EMBL/GenBank/DDBJ databases">
        <title>A novel bacteria isolated from coastal sediment.</title>
        <authorList>
            <person name="Liu X.-J."/>
            <person name="Du Z.-J."/>
        </authorList>
    </citation>
    <scope>NUCLEOTIDE SEQUENCE [LARGE SCALE GENOMIC DNA]</scope>
    <source>
        <strain evidence="2 3">SDUM461004</strain>
    </source>
</reference>
<gene>
    <name evidence="2" type="ORF">QEH59_07140</name>
</gene>
<evidence type="ECO:0000313" key="3">
    <source>
        <dbReference type="Proteomes" id="UP001243717"/>
    </source>
</evidence>
<sequence length="95" mass="10135">MSATKVSKGNTLLSFLGSLGAILIFVLILFVAYLPNRPEPVNTQVSLDRQAKADEARAAGLQKLNGYEVINAQAGTARIPIAEAMKLTVSAYQSK</sequence>
<dbReference type="Proteomes" id="UP001243717">
    <property type="component" value="Unassembled WGS sequence"/>
</dbReference>
<keyword evidence="1" id="KW-1133">Transmembrane helix</keyword>
<proteinExistence type="predicted"/>
<feature type="transmembrane region" description="Helical" evidence="1">
    <location>
        <begin position="12"/>
        <end position="34"/>
    </location>
</feature>
<evidence type="ECO:0000313" key="2">
    <source>
        <dbReference type="EMBL" id="MDQ8194193.1"/>
    </source>
</evidence>
<organism evidence="2 3">
    <name type="scientific">Thalassobacterium sedimentorum</name>
    <dbReference type="NCBI Taxonomy" id="3041258"/>
    <lineage>
        <taxon>Bacteria</taxon>
        <taxon>Pseudomonadati</taxon>
        <taxon>Verrucomicrobiota</taxon>
        <taxon>Opitutia</taxon>
        <taxon>Puniceicoccales</taxon>
        <taxon>Coraliomargaritaceae</taxon>
        <taxon>Thalassobacterium</taxon>
    </lineage>
</organism>
<keyword evidence="3" id="KW-1185">Reference proteome</keyword>
<comment type="caution">
    <text evidence="2">The sequence shown here is derived from an EMBL/GenBank/DDBJ whole genome shotgun (WGS) entry which is preliminary data.</text>
</comment>
<evidence type="ECO:0000256" key="1">
    <source>
        <dbReference type="SAM" id="Phobius"/>
    </source>
</evidence>
<name>A0ABU1AJ61_9BACT</name>